<evidence type="ECO:0000256" key="1">
    <source>
        <dbReference type="ARBA" id="ARBA00004123"/>
    </source>
</evidence>
<keyword evidence="7" id="KW-1185">Reference proteome</keyword>
<dbReference type="GO" id="GO:0005634">
    <property type="term" value="C:nucleus"/>
    <property type="evidence" value="ECO:0007669"/>
    <property type="project" value="UniProtKB-SubCell"/>
</dbReference>
<evidence type="ECO:0000313" key="7">
    <source>
        <dbReference type="Proteomes" id="UP001358417"/>
    </source>
</evidence>
<dbReference type="CDD" id="cd12148">
    <property type="entry name" value="fungal_TF_MHR"/>
    <property type="match status" value="1"/>
</dbReference>
<evidence type="ECO:0000256" key="4">
    <source>
        <dbReference type="ARBA" id="ARBA00023163"/>
    </source>
</evidence>
<evidence type="ECO:0008006" key="8">
    <source>
        <dbReference type="Google" id="ProtNLM"/>
    </source>
</evidence>
<comment type="caution">
    <text evidence="6">The sequence shown here is derived from an EMBL/GenBank/DDBJ whole genome shotgun (WGS) entry which is preliminary data.</text>
</comment>
<dbReference type="GeneID" id="89976525"/>
<dbReference type="RefSeq" id="XP_064701813.1">
    <property type="nucleotide sequence ID" value="XM_064851908.1"/>
</dbReference>
<dbReference type="AlphaFoldDB" id="A0AAV9MX94"/>
<keyword evidence="5" id="KW-0539">Nucleus</keyword>
<name>A0AAV9MX94_9EURO</name>
<gene>
    <name evidence="6" type="ORF">LTR84_008362</name>
</gene>
<dbReference type="GO" id="GO:0000981">
    <property type="term" value="F:DNA-binding transcription factor activity, RNA polymerase II-specific"/>
    <property type="evidence" value="ECO:0007669"/>
    <property type="project" value="TreeGrafter"/>
</dbReference>
<protein>
    <recommendedName>
        <fullName evidence="8">Transcription factor domain-containing protein</fullName>
    </recommendedName>
</protein>
<dbReference type="InterPro" id="IPR051089">
    <property type="entry name" value="prtT"/>
</dbReference>
<keyword evidence="3" id="KW-0238">DNA-binding</keyword>
<dbReference type="GO" id="GO:0000976">
    <property type="term" value="F:transcription cis-regulatory region binding"/>
    <property type="evidence" value="ECO:0007669"/>
    <property type="project" value="TreeGrafter"/>
</dbReference>
<reference evidence="6 7" key="1">
    <citation type="submission" date="2023-08" db="EMBL/GenBank/DDBJ databases">
        <title>Black Yeasts Isolated from many extreme environments.</title>
        <authorList>
            <person name="Coleine C."/>
            <person name="Stajich J.E."/>
            <person name="Selbmann L."/>
        </authorList>
    </citation>
    <scope>NUCLEOTIDE SEQUENCE [LARGE SCALE GENOMIC DNA]</scope>
    <source>
        <strain evidence="6 7">CCFEE 5792</strain>
    </source>
</reference>
<sequence length="561" mass="63205">MSAGRRHQDSPIAAEATSDLSVDSPFTTINPSMSSAVPASSNTKARSINDISIQSVKIDECFALFFKHYHPILPIFNPSPRPDSYYRLSPFIFWCIVITGSRRYDTDPTVLERLIPGVNRLALEALLHVKGYFPTICGLLVLCVWPLPMQTAAEDPSPMYCGATMQLALQHRLHLFTQKQTSIQPTSIMSIVQDANIARVWSYLEFVCHCTSWTIGSPPHLLSDAFDLASYDGSLARTVPSSIYWMQRFEKLSTRLTITLTELVCATNDGVKCQSDLVLNGLIQVFDEQILEMSRKALKEMQPERTSSGDRAASAGSRAQMYPNPLIVGMSRIHLNAYHFFGTDICLHLSYLIELHQLACQWTQQACKMDNDNDWALYSSESYFRHMVLVAVVILRISHSQELKVKVDVAKGELAYFTIVKLLKRRSLQIGDVNAQTAASLSALWNDDYCFRLPDGTQNSLNVRTRGQGVMDIVYDCIPPAGRKVNQFRQYQVQEHEHQDLRDEIPSAMQSVPSSVVDHIIPEVPVPYIAEDYFPPLEGDISAFNFLQSSFSWPQDNSFWA</sequence>
<proteinExistence type="predicted"/>
<accession>A0AAV9MX94</accession>
<evidence type="ECO:0000256" key="2">
    <source>
        <dbReference type="ARBA" id="ARBA00023015"/>
    </source>
</evidence>
<dbReference type="Proteomes" id="UP001358417">
    <property type="component" value="Unassembled WGS sequence"/>
</dbReference>
<organism evidence="6 7">
    <name type="scientific">Exophiala bonariae</name>
    <dbReference type="NCBI Taxonomy" id="1690606"/>
    <lineage>
        <taxon>Eukaryota</taxon>
        <taxon>Fungi</taxon>
        <taxon>Dikarya</taxon>
        <taxon>Ascomycota</taxon>
        <taxon>Pezizomycotina</taxon>
        <taxon>Eurotiomycetes</taxon>
        <taxon>Chaetothyriomycetidae</taxon>
        <taxon>Chaetothyriales</taxon>
        <taxon>Herpotrichiellaceae</taxon>
        <taxon>Exophiala</taxon>
    </lineage>
</organism>
<dbReference type="PANTHER" id="PTHR31845">
    <property type="entry name" value="FINGER DOMAIN PROTEIN, PUTATIVE-RELATED"/>
    <property type="match status" value="1"/>
</dbReference>
<dbReference type="EMBL" id="JAVRRD010000031">
    <property type="protein sequence ID" value="KAK5046219.1"/>
    <property type="molecule type" value="Genomic_DNA"/>
</dbReference>
<keyword evidence="4" id="KW-0804">Transcription</keyword>
<evidence type="ECO:0000256" key="5">
    <source>
        <dbReference type="ARBA" id="ARBA00023242"/>
    </source>
</evidence>
<dbReference type="PANTHER" id="PTHR31845:SF21">
    <property type="entry name" value="REGULATORY PROTEIN LEU3"/>
    <property type="match status" value="1"/>
</dbReference>
<keyword evidence="2" id="KW-0805">Transcription regulation</keyword>
<evidence type="ECO:0000256" key="3">
    <source>
        <dbReference type="ARBA" id="ARBA00023125"/>
    </source>
</evidence>
<evidence type="ECO:0000313" key="6">
    <source>
        <dbReference type="EMBL" id="KAK5046219.1"/>
    </source>
</evidence>
<comment type="subcellular location">
    <subcellularLocation>
        <location evidence="1">Nucleus</location>
    </subcellularLocation>
</comment>